<dbReference type="SUPFAM" id="SSF52833">
    <property type="entry name" value="Thioredoxin-like"/>
    <property type="match status" value="1"/>
</dbReference>
<dbReference type="Proteomes" id="UP000054823">
    <property type="component" value="Unassembled WGS sequence"/>
</dbReference>
<dbReference type="SFLD" id="SFLDG01180">
    <property type="entry name" value="SUF1"/>
    <property type="match status" value="1"/>
</dbReference>
<dbReference type="Pfam" id="PF17172">
    <property type="entry name" value="GST_N_4"/>
    <property type="match status" value="1"/>
</dbReference>
<evidence type="ECO:0000313" key="2">
    <source>
        <dbReference type="EMBL" id="CUH51391.1"/>
    </source>
</evidence>
<dbReference type="RefSeq" id="WP_083498907.1">
    <property type="nucleotide sequence ID" value="NZ_CYPW01000006.1"/>
</dbReference>
<dbReference type="InterPro" id="IPR012336">
    <property type="entry name" value="Thioredoxin-like_fold"/>
</dbReference>
<dbReference type="InterPro" id="IPR026928">
    <property type="entry name" value="FAX/IsoI-like"/>
</dbReference>
<reference evidence="2 3" key="1">
    <citation type="submission" date="2015-09" db="EMBL/GenBank/DDBJ databases">
        <authorList>
            <consortium name="Swine Surveillance"/>
        </authorList>
    </citation>
    <scope>NUCLEOTIDE SEQUENCE [LARGE SCALE GENOMIC DNA]</scope>
    <source>
        <strain evidence="2 3">CECT 7688</strain>
    </source>
</reference>
<dbReference type="OrthoDB" id="7664269at2"/>
<dbReference type="Pfam" id="PF13410">
    <property type="entry name" value="GST_C_2"/>
    <property type="match status" value="1"/>
</dbReference>
<dbReference type="InterPro" id="IPR040079">
    <property type="entry name" value="Glutathione_S-Trfase"/>
</dbReference>
<evidence type="ECO:0000313" key="3">
    <source>
        <dbReference type="Proteomes" id="UP000054823"/>
    </source>
</evidence>
<dbReference type="SFLD" id="SFLDG01200">
    <property type="entry name" value="SUF1.1"/>
    <property type="match status" value="1"/>
</dbReference>
<dbReference type="PANTHER" id="PTHR12289">
    <property type="entry name" value="METAXIN RELATED"/>
    <property type="match status" value="1"/>
</dbReference>
<accession>A0A0P1FDB4</accession>
<dbReference type="Gene3D" id="1.20.1050.10">
    <property type="match status" value="1"/>
</dbReference>
<dbReference type="SFLD" id="SFLDS00019">
    <property type="entry name" value="Glutathione_Transferase_(cytos"/>
    <property type="match status" value="1"/>
</dbReference>
<feature type="domain" description="Thioredoxin-like fold" evidence="1">
    <location>
        <begin position="17"/>
        <end position="112"/>
    </location>
</feature>
<dbReference type="EMBL" id="CYPW01000006">
    <property type="protein sequence ID" value="CUH51391.1"/>
    <property type="molecule type" value="Genomic_DNA"/>
</dbReference>
<dbReference type="InterPro" id="IPR050931">
    <property type="entry name" value="Mito_Protein_Transport_Metaxin"/>
</dbReference>
<dbReference type="STRING" id="321267.SHM7688_00827"/>
<gene>
    <name evidence="2" type="ORF">SHM7688_00827</name>
</gene>
<keyword evidence="3" id="KW-1185">Reference proteome</keyword>
<name>A0A0P1FDB4_9RHOB</name>
<dbReference type="Gene3D" id="3.40.30.10">
    <property type="entry name" value="Glutaredoxin"/>
    <property type="match status" value="1"/>
</dbReference>
<sequence length="244" mass="26954">MHLVMFPGDATMPTYSPFCLKALCLLEMAGEDWQPEYTTDVTVGPLGKLPFLRFEDRLIPDSSNIEDFLAARGADFYPGLSQVDINHAHALKTMVENSLVLGMVHDRWMHPDVWAIMREAFFAEAPSELRDTLAAQAQDSVRAALMAQGIARFSPQDRQARFDKDLAAIETQLGGQEFLFGPTPSAADATIAPVLDMIQRLPAETDLRRAVAAKPTFTPYVARVRAAIYPDMTRHMAALTSAAE</sequence>
<dbReference type="InterPro" id="IPR036282">
    <property type="entry name" value="Glutathione-S-Trfase_C_sf"/>
</dbReference>
<evidence type="ECO:0000259" key="1">
    <source>
        <dbReference type="Pfam" id="PF17172"/>
    </source>
</evidence>
<proteinExistence type="predicted"/>
<protein>
    <recommendedName>
        <fullName evidence="1">Thioredoxin-like fold domain-containing protein</fullName>
    </recommendedName>
</protein>
<dbReference type="AlphaFoldDB" id="A0A0P1FDB4"/>
<dbReference type="InterPro" id="IPR036249">
    <property type="entry name" value="Thioredoxin-like_sf"/>
</dbReference>
<dbReference type="PANTHER" id="PTHR12289:SF41">
    <property type="entry name" value="FAILED AXON CONNECTIONS-RELATED"/>
    <property type="match status" value="1"/>
</dbReference>
<dbReference type="CDD" id="cd03054">
    <property type="entry name" value="GST_N_Metaxin"/>
    <property type="match status" value="1"/>
</dbReference>
<dbReference type="SUPFAM" id="SSF47616">
    <property type="entry name" value="GST C-terminal domain-like"/>
    <property type="match status" value="1"/>
</dbReference>
<dbReference type="GO" id="GO:0005737">
    <property type="term" value="C:cytoplasm"/>
    <property type="evidence" value="ECO:0007669"/>
    <property type="project" value="TreeGrafter"/>
</dbReference>
<organism evidence="2 3">
    <name type="scientific">Shimia marina</name>
    <dbReference type="NCBI Taxonomy" id="321267"/>
    <lineage>
        <taxon>Bacteria</taxon>
        <taxon>Pseudomonadati</taxon>
        <taxon>Pseudomonadota</taxon>
        <taxon>Alphaproteobacteria</taxon>
        <taxon>Rhodobacterales</taxon>
        <taxon>Roseobacteraceae</taxon>
    </lineage>
</organism>